<comment type="catalytic activity">
    <reaction evidence="4">
        <text>a long-chain fatty acyl-CoA + 2 NADPH + 2 H(+) = a long-chain primary fatty alcohol + 2 NADP(+) + CoA</text>
        <dbReference type="Rhea" id="RHEA:52716"/>
        <dbReference type="ChEBI" id="CHEBI:15378"/>
        <dbReference type="ChEBI" id="CHEBI:57287"/>
        <dbReference type="ChEBI" id="CHEBI:57783"/>
        <dbReference type="ChEBI" id="CHEBI:58349"/>
        <dbReference type="ChEBI" id="CHEBI:77396"/>
        <dbReference type="ChEBI" id="CHEBI:83139"/>
        <dbReference type="EC" id="1.2.1.84"/>
    </reaction>
</comment>
<dbReference type="AlphaFoldDB" id="T1KR48"/>
<keyword evidence="4" id="KW-0812">Transmembrane</keyword>
<dbReference type="SUPFAM" id="SSF51735">
    <property type="entry name" value="NAD(P)-binding Rossmann-fold domains"/>
    <property type="match status" value="1"/>
</dbReference>
<dbReference type="GO" id="GO:0005777">
    <property type="term" value="C:peroxisome"/>
    <property type="evidence" value="ECO:0007669"/>
    <property type="project" value="TreeGrafter"/>
</dbReference>
<name>T1KR48_TETUR</name>
<dbReference type="OrthoDB" id="429813at2759"/>
<dbReference type="InterPro" id="IPR033640">
    <property type="entry name" value="FAR_C"/>
</dbReference>
<evidence type="ECO:0000313" key="8">
    <source>
        <dbReference type="Proteomes" id="UP000015104"/>
    </source>
</evidence>
<dbReference type="EnsemblMetazoa" id="tetur18g02250.1">
    <property type="protein sequence ID" value="tetur18g02250.1"/>
    <property type="gene ID" value="tetur18g02250"/>
</dbReference>
<feature type="domain" description="Fatty acyl-CoA reductase C-terminal" evidence="5">
    <location>
        <begin position="367"/>
        <end position="459"/>
    </location>
</feature>
<feature type="transmembrane region" description="Helical" evidence="4">
    <location>
        <begin position="365"/>
        <end position="384"/>
    </location>
</feature>
<evidence type="ECO:0000259" key="5">
    <source>
        <dbReference type="Pfam" id="PF03015"/>
    </source>
</evidence>
<evidence type="ECO:0000256" key="1">
    <source>
        <dbReference type="ARBA" id="ARBA00005928"/>
    </source>
</evidence>
<dbReference type="PANTHER" id="PTHR11011:SF45">
    <property type="entry name" value="FATTY ACYL-COA REDUCTASE CG8306-RELATED"/>
    <property type="match status" value="1"/>
</dbReference>
<feature type="domain" description="Thioester reductase (TE)" evidence="6">
    <location>
        <begin position="25"/>
        <end position="293"/>
    </location>
</feature>
<proteinExistence type="inferred from homology"/>
<keyword evidence="3 4" id="KW-0443">Lipid metabolism</keyword>
<evidence type="ECO:0000313" key="7">
    <source>
        <dbReference type="EnsemblMetazoa" id="tetur18g02250.1"/>
    </source>
</evidence>
<dbReference type="EC" id="1.2.1.84" evidence="4"/>
<evidence type="ECO:0000256" key="4">
    <source>
        <dbReference type="RuleBase" id="RU363097"/>
    </source>
</evidence>
<comment type="function">
    <text evidence="4">Catalyzes the reduction of fatty acyl-CoA to fatty alcohols.</text>
</comment>
<dbReference type="Gene3D" id="3.40.50.720">
    <property type="entry name" value="NAD(P)-binding Rossmann-like Domain"/>
    <property type="match status" value="1"/>
</dbReference>
<dbReference type="PANTHER" id="PTHR11011">
    <property type="entry name" value="MALE STERILITY PROTEIN 2-RELATED"/>
    <property type="match status" value="1"/>
</dbReference>
<dbReference type="InterPro" id="IPR026055">
    <property type="entry name" value="FAR"/>
</dbReference>
<evidence type="ECO:0000256" key="2">
    <source>
        <dbReference type="ARBA" id="ARBA00022516"/>
    </source>
</evidence>
<dbReference type="Pfam" id="PF03015">
    <property type="entry name" value="Sterile"/>
    <property type="match status" value="1"/>
</dbReference>
<reference evidence="8" key="1">
    <citation type="submission" date="2011-08" db="EMBL/GenBank/DDBJ databases">
        <authorList>
            <person name="Rombauts S."/>
        </authorList>
    </citation>
    <scope>NUCLEOTIDE SEQUENCE</scope>
    <source>
        <strain evidence="8">London</strain>
    </source>
</reference>
<dbReference type="eggNOG" id="KOG1221">
    <property type="taxonomic scope" value="Eukaryota"/>
</dbReference>
<keyword evidence="4" id="KW-0472">Membrane</keyword>
<dbReference type="HOGENOM" id="CLU_024661_0_2_1"/>
<keyword evidence="4" id="KW-1133">Transmembrane helix</keyword>
<dbReference type="CDD" id="cd05236">
    <property type="entry name" value="FAR-N_SDR_e"/>
    <property type="match status" value="1"/>
</dbReference>
<protein>
    <recommendedName>
        <fullName evidence="4">Fatty acyl-CoA reductase</fullName>
        <ecNumber evidence="4">1.2.1.84</ecNumber>
    </recommendedName>
</protein>
<evidence type="ECO:0000256" key="3">
    <source>
        <dbReference type="ARBA" id="ARBA00023098"/>
    </source>
</evidence>
<dbReference type="InterPro" id="IPR036291">
    <property type="entry name" value="NAD(P)-bd_dom_sf"/>
</dbReference>
<dbReference type="InterPro" id="IPR013120">
    <property type="entry name" value="FAR_NAD-bd"/>
</dbReference>
<keyword evidence="4" id="KW-0521">NADP</keyword>
<dbReference type="OMA" id="WAACDTI"/>
<dbReference type="GO" id="GO:0035336">
    <property type="term" value="P:long-chain fatty-acyl-CoA metabolic process"/>
    <property type="evidence" value="ECO:0007669"/>
    <property type="project" value="TreeGrafter"/>
</dbReference>
<keyword evidence="4" id="KW-0560">Oxidoreductase</keyword>
<feature type="transmembrane region" description="Helical" evidence="4">
    <location>
        <begin position="476"/>
        <end position="494"/>
    </location>
</feature>
<organism evidence="7 8">
    <name type="scientific">Tetranychus urticae</name>
    <name type="common">Two-spotted spider mite</name>
    <dbReference type="NCBI Taxonomy" id="32264"/>
    <lineage>
        <taxon>Eukaryota</taxon>
        <taxon>Metazoa</taxon>
        <taxon>Ecdysozoa</taxon>
        <taxon>Arthropoda</taxon>
        <taxon>Chelicerata</taxon>
        <taxon>Arachnida</taxon>
        <taxon>Acari</taxon>
        <taxon>Acariformes</taxon>
        <taxon>Trombidiformes</taxon>
        <taxon>Prostigmata</taxon>
        <taxon>Eleutherengona</taxon>
        <taxon>Raphignathae</taxon>
        <taxon>Tetranychoidea</taxon>
        <taxon>Tetranychidae</taxon>
        <taxon>Tetranychus</taxon>
    </lineage>
</organism>
<sequence>MNNNNESTLDQSSILDFYAGKTLFITGFSGFLGKVLVEKILRCIDVKRVYVLLRGKRGLSPAERLKQILNKQPFTFHDKTVLNAYKVVAVEGDLGAPNLGIDQKTCDKLIEEVNVVLHCAADVRFDADLESNLVNNVKGTEYLIDLCHQFAHLEAMVHVSTAYSFCDRLVIEEKVYPMEFGYDEVENVLKSPDAAFKKKQTEKFLAGRPNPYTLTKALGEDLVMKKRGNIPTSIVRPSIVISSVNEPAPGWVDTIQGIQGIGLAAQIGLLQTVDWNYWAAVDTIAVDICANFIIASAWYSACKKPNECMVYNLTAGAFHPEMTWGGIFELAREAAYVYPSKKQLRPLMAPPKYKRARFYYPLEKFLYHTFFAILLDMIISLFGYKRFLYKQACRLNKGLDLVVFFTTHEFKIKTDRYLELVNSLSPKDYKLFYCDVRKFNFSEYIVDCVKGFKKYFLKEDEADIASAKKQVMIVCALYRFIQLMFLGLIGKYLFSLGCYLMNNTVTSS</sequence>
<dbReference type="GO" id="GO:0080019">
    <property type="term" value="F:alcohol-forming very long-chain fatty acyl-CoA reductase activity"/>
    <property type="evidence" value="ECO:0007669"/>
    <property type="project" value="InterPro"/>
</dbReference>
<dbReference type="EMBL" id="CAEY01000384">
    <property type="status" value="NOT_ANNOTATED_CDS"/>
    <property type="molecule type" value="Genomic_DNA"/>
</dbReference>
<dbReference type="Proteomes" id="UP000015104">
    <property type="component" value="Unassembled WGS sequence"/>
</dbReference>
<accession>T1KR48</accession>
<dbReference type="GO" id="GO:0102965">
    <property type="term" value="F:alcohol-forming long-chain fatty acyl-CoA reductase activity"/>
    <property type="evidence" value="ECO:0007669"/>
    <property type="project" value="UniProtKB-EC"/>
</dbReference>
<keyword evidence="2 4" id="KW-0444">Lipid biosynthesis</keyword>
<dbReference type="Pfam" id="PF07993">
    <property type="entry name" value="NAD_binding_4"/>
    <property type="match status" value="1"/>
</dbReference>
<evidence type="ECO:0000259" key="6">
    <source>
        <dbReference type="Pfam" id="PF07993"/>
    </source>
</evidence>
<comment type="similarity">
    <text evidence="1 4">Belongs to the fatty acyl-CoA reductase family.</text>
</comment>
<dbReference type="KEGG" id="tut:107366553"/>
<dbReference type="CDD" id="cd09071">
    <property type="entry name" value="FAR_C"/>
    <property type="match status" value="1"/>
</dbReference>
<keyword evidence="8" id="KW-1185">Reference proteome</keyword>
<reference evidence="7" key="2">
    <citation type="submission" date="2015-06" db="UniProtKB">
        <authorList>
            <consortium name="EnsemblMetazoa"/>
        </authorList>
    </citation>
    <scope>IDENTIFICATION</scope>
</reference>
<gene>
    <name evidence="7" type="primary">107366553</name>
</gene>